<name>A0A7I7K7T7_9MYCO</name>
<dbReference type="InterPro" id="IPR024516">
    <property type="entry name" value="Mce_C"/>
</dbReference>
<dbReference type="AlphaFoldDB" id="A0A7I7K7T7"/>
<dbReference type="GO" id="GO:0051701">
    <property type="term" value="P:biological process involved in interaction with host"/>
    <property type="evidence" value="ECO:0007669"/>
    <property type="project" value="TreeGrafter"/>
</dbReference>
<reference evidence="1 2" key="1">
    <citation type="journal article" date="2019" name="Emerg. Microbes Infect.">
        <title>Comprehensive subspecies identification of 175 nontuberculous mycobacteria species based on 7547 genomic profiles.</title>
        <authorList>
            <person name="Matsumoto Y."/>
            <person name="Kinjo T."/>
            <person name="Motooka D."/>
            <person name="Nabeya D."/>
            <person name="Jung N."/>
            <person name="Uechi K."/>
            <person name="Horii T."/>
            <person name="Iida T."/>
            <person name="Fujita J."/>
            <person name="Nakamura S."/>
        </authorList>
    </citation>
    <scope>NUCLEOTIDE SEQUENCE [LARGE SCALE GENOMIC DNA]</scope>
    <source>
        <strain evidence="1 2">JCM 6396</strain>
    </source>
</reference>
<evidence type="ECO:0000313" key="2">
    <source>
        <dbReference type="Proteomes" id="UP000467006"/>
    </source>
</evidence>
<dbReference type="InterPro" id="IPR005693">
    <property type="entry name" value="Mce"/>
</dbReference>
<dbReference type="PANTHER" id="PTHR33371">
    <property type="entry name" value="INTERMEMBRANE PHOSPHOLIPID TRANSPORT SYSTEM BINDING PROTEIN MLAD-RELATED"/>
    <property type="match status" value="1"/>
</dbReference>
<dbReference type="Pfam" id="PF02470">
    <property type="entry name" value="MlaD"/>
    <property type="match status" value="1"/>
</dbReference>
<dbReference type="KEGG" id="mdu:MDUV_50050"/>
<dbReference type="PANTHER" id="PTHR33371:SF19">
    <property type="entry name" value="MCE-FAMILY PROTEIN MCE4A"/>
    <property type="match status" value="1"/>
</dbReference>
<dbReference type="InterPro" id="IPR003399">
    <property type="entry name" value="Mce/MlaD"/>
</dbReference>
<dbReference type="NCBIfam" id="TIGR00996">
    <property type="entry name" value="Mtu_fam_mce"/>
    <property type="match status" value="1"/>
</dbReference>
<gene>
    <name evidence="1" type="ORF">MDUV_50050</name>
</gene>
<organism evidence="1 2">
    <name type="scientific">Mycolicibacterium duvalii</name>
    <dbReference type="NCBI Taxonomy" id="39688"/>
    <lineage>
        <taxon>Bacteria</taxon>
        <taxon>Bacillati</taxon>
        <taxon>Actinomycetota</taxon>
        <taxon>Actinomycetes</taxon>
        <taxon>Mycobacteriales</taxon>
        <taxon>Mycobacteriaceae</taxon>
        <taxon>Mycolicibacterium</taxon>
    </lineage>
</organism>
<dbReference type="Proteomes" id="UP000467006">
    <property type="component" value="Chromosome"/>
</dbReference>
<dbReference type="RefSeq" id="WP_098003186.1">
    <property type="nucleotide sequence ID" value="NZ_AP022563.1"/>
</dbReference>
<dbReference type="GO" id="GO:0005576">
    <property type="term" value="C:extracellular region"/>
    <property type="evidence" value="ECO:0007669"/>
    <property type="project" value="TreeGrafter"/>
</dbReference>
<proteinExistence type="predicted"/>
<accession>A0A7I7K7T7</accession>
<keyword evidence="2" id="KW-1185">Reference proteome</keyword>
<dbReference type="EMBL" id="AP022563">
    <property type="protein sequence ID" value="BBX20145.1"/>
    <property type="molecule type" value="Genomic_DNA"/>
</dbReference>
<dbReference type="Pfam" id="PF11887">
    <property type="entry name" value="Mce4_CUP1"/>
    <property type="match status" value="1"/>
</dbReference>
<protein>
    <submittedName>
        <fullName evidence="1">MCE-family protein Mce4A</fullName>
    </submittedName>
</protein>
<sequence>MSDGDAKRSHVRIAAAILAAVVLAAAVFTYLSYTAAFTPTDKITVLSPRAGLVMEQDAKVKYRGIQVGKVESIEYAGRDAKLTLAINRSDLGYIPANAGVRIGGTTIFGAKSVEFLPPEESTGRALQPGAEVAAQDVQLEVNTLFQDLTDLLEKIDPINLNATVSALAEGLRGNGEDLGELIAGLNYYLAQLNPKLPTLREDIRQTAVVADIYGDAGPDLARILDNAPAIATTVVDEQDNLTTTLLAATGLANNGTATLEPGADDYIAAIQRLRVPLKVLGDYSPQYPCLLQAIDLAIDRFGPIIGGTRPGLFVSSNFLPGSPAYTYPESLPIVNATGGPNCRGLPNMPSKQYGGSWYRAPFLVTDNAYVPYQPNTELQFDAPSTLQFLFNGAFAERDDF</sequence>
<evidence type="ECO:0000313" key="1">
    <source>
        <dbReference type="EMBL" id="BBX20145.1"/>
    </source>
</evidence>
<dbReference type="OrthoDB" id="3460188at2"/>
<dbReference type="InterPro" id="IPR052336">
    <property type="entry name" value="MlaD_Phospholipid_Transporter"/>
</dbReference>